<protein>
    <submittedName>
        <fullName evidence="1">Uncharacterized protein</fullName>
    </submittedName>
</protein>
<dbReference type="Proteomes" id="UP000053268">
    <property type="component" value="Unassembled WGS sequence"/>
</dbReference>
<dbReference type="AlphaFoldDB" id="A0A194PXQ2"/>
<reference evidence="1 2" key="1">
    <citation type="journal article" date="2015" name="Nat. Commun.">
        <title>Outbred genome sequencing and CRISPR/Cas9 gene editing in butterflies.</title>
        <authorList>
            <person name="Li X."/>
            <person name="Fan D."/>
            <person name="Zhang W."/>
            <person name="Liu G."/>
            <person name="Zhang L."/>
            <person name="Zhao L."/>
            <person name="Fang X."/>
            <person name="Chen L."/>
            <person name="Dong Y."/>
            <person name="Chen Y."/>
            <person name="Ding Y."/>
            <person name="Zhao R."/>
            <person name="Feng M."/>
            <person name="Zhu Y."/>
            <person name="Feng Y."/>
            <person name="Jiang X."/>
            <person name="Zhu D."/>
            <person name="Xiang H."/>
            <person name="Feng X."/>
            <person name="Li S."/>
            <person name="Wang J."/>
            <person name="Zhang G."/>
            <person name="Kronforst M.R."/>
            <person name="Wang W."/>
        </authorList>
    </citation>
    <scope>NUCLEOTIDE SEQUENCE [LARGE SCALE GENOMIC DNA]</scope>
    <source>
        <strain evidence="1">Ya'a_city_454_Px</strain>
        <tissue evidence="1">Whole body</tissue>
    </source>
</reference>
<dbReference type="PANTHER" id="PTHR21261:SF15">
    <property type="entry name" value="BEATEN PATH IIIA, ISOFORM D-RELATED"/>
    <property type="match status" value="1"/>
</dbReference>
<proteinExistence type="predicted"/>
<dbReference type="EMBL" id="KQ459586">
    <property type="protein sequence ID" value="KPI98102.1"/>
    <property type="molecule type" value="Genomic_DNA"/>
</dbReference>
<dbReference type="PANTHER" id="PTHR21261">
    <property type="entry name" value="BEAT PROTEIN"/>
    <property type="match status" value="1"/>
</dbReference>
<accession>A0A194PXQ2</accession>
<evidence type="ECO:0000313" key="1">
    <source>
        <dbReference type="EMBL" id="KPI98102.1"/>
    </source>
</evidence>
<evidence type="ECO:0000313" key="2">
    <source>
        <dbReference type="Proteomes" id="UP000053268"/>
    </source>
</evidence>
<keyword evidence="2" id="KW-1185">Reference proteome</keyword>
<sequence length="292" mass="31993">MFRGPDNLLQEAIKGSSKHFTHELTFAYGRRAISYTATGPNVVFANTLERQPTILCKLGFCITPRILNTPDDRVATLRKQSGPSRSEPITTSKAGNASAVPLVLLMSMGVVEHFGVPAARSIHTISMAGNPQPCGLRETSCPVQLWNGLSSAVFPNRYDLGSFKRRAYHHLKGRQRICGSSGFSMGVVEHLGVPAARLPPSISKSSSQQVVLREATRALAGRFRCEVSADAPSFHTQVRSAYIHVVDYDLYVCQISSQSIYPSKLKKRAYQHLKGRQRICGSSGIADVHGRR</sequence>
<dbReference type="STRING" id="66420.A0A194PXQ2"/>
<name>A0A194PXQ2_PAPXU</name>
<gene>
    <name evidence="1" type="ORF">RR46_11223</name>
</gene>
<organism evidence="1 2">
    <name type="scientific">Papilio xuthus</name>
    <name type="common">Asian swallowtail butterfly</name>
    <dbReference type="NCBI Taxonomy" id="66420"/>
    <lineage>
        <taxon>Eukaryota</taxon>
        <taxon>Metazoa</taxon>
        <taxon>Ecdysozoa</taxon>
        <taxon>Arthropoda</taxon>
        <taxon>Hexapoda</taxon>
        <taxon>Insecta</taxon>
        <taxon>Pterygota</taxon>
        <taxon>Neoptera</taxon>
        <taxon>Endopterygota</taxon>
        <taxon>Lepidoptera</taxon>
        <taxon>Glossata</taxon>
        <taxon>Ditrysia</taxon>
        <taxon>Papilionoidea</taxon>
        <taxon>Papilionidae</taxon>
        <taxon>Papilioninae</taxon>
        <taxon>Papilio</taxon>
    </lineage>
</organism>